<dbReference type="PANTHER" id="PTHR30042:SF2">
    <property type="entry name" value="POTASSIUM-TRANSPORTING ATPASE KDPC SUBUNIT"/>
    <property type="match status" value="1"/>
</dbReference>
<reference evidence="12 13" key="1">
    <citation type="submission" date="2017-08" db="EMBL/GenBank/DDBJ databases">
        <title>Burning lignite coal seam in the remote Altai Mountains harbors a hydrogen-driven thermophilic microbial community.</title>
        <authorList>
            <person name="Kadnikov V.V."/>
            <person name="Mardanov A.V."/>
            <person name="Ivasenko D."/>
            <person name="Beletsky A.V."/>
            <person name="Karnachuk O.V."/>
            <person name="Ravin N.V."/>
        </authorList>
    </citation>
    <scope>NUCLEOTIDE SEQUENCE [LARGE SCALE GENOMIC DNA]</scope>
    <source>
        <strain evidence="12">AL31</strain>
    </source>
</reference>
<dbReference type="AlphaFoldDB" id="A0A2T5G4T0"/>
<evidence type="ECO:0000256" key="2">
    <source>
        <dbReference type="ARBA" id="ARBA00022475"/>
    </source>
</evidence>
<comment type="function">
    <text evidence="11">Part of the high-affinity ATP-driven potassium transport (or Kdp) system, which catalyzes the hydrolysis of ATP coupled with the electrogenic transport of potassium into the cytoplasm. This subunit acts as a catalytic chaperone that increases the ATP-binding affinity of the ATP-hydrolyzing subunit KdpB by the formation of a transient KdpB/KdpC/ATP ternary complex.</text>
</comment>
<evidence type="ECO:0000256" key="8">
    <source>
        <dbReference type="ARBA" id="ARBA00022989"/>
    </source>
</evidence>
<comment type="similarity">
    <text evidence="11">Belongs to the KdpC family.</text>
</comment>
<keyword evidence="1 11" id="KW-0813">Transport</keyword>
<dbReference type="NCBIfam" id="NF001454">
    <property type="entry name" value="PRK00315.1"/>
    <property type="match status" value="1"/>
</dbReference>
<keyword evidence="6 11" id="KW-0067">ATP-binding</keyword>
<keyword evidence="4 11" id="KW-0812">Transmembrane</keyword>
<keyword evidence="8 11" id="KW-1133">Transmembrane helix</keyword>
<dbReference type="GO" id="GO:0005886">
    <property type="term" value="C:plasma membrane"/>
    <property type="evidence" value="ECO:0007669"/>
    <property type="project" value="UniProtKB-SubCell"/>
</dbReference>
<evidence type="ECO:0000256" key="1">
    <source>
        <dbReference type="ARBA" id="ARBA00022448"/>
    </source>
</evidence>
<sequence length="193" mass="20693">MLPALRAAIVFALLTGLVYPLVTVGAAELLFPWQARGSLVERDGVVLGSPLVGQPYAWPEYFHARPSAGGYDPLNTGGTNLAVASPKYKEELARRVAEVRREEGVSGPLPADYVTASGSGLDPHISVAAAELQIPRIARVTGISEAELREMVARHTLGKSFGIWGEPRVELFSLNAEIAERLGRLPRPETSSP</sequence>
<dbReference type="PANTHER" id="PTHR30042">
    <property type="entry name" value="POTASSIUM-TRANSPORTING ATPASE C CHAIN"/>
    <property type="match status" value="1"/>
</dbReference>
<evidence type="ECO:0000313" key="13">
    <source>
        <dbReference type="Proteomes" id="UP000244016"/>
    </source>
</evidence>
<keyword evidence="10 11" id="KW-0472">Membrane</keyword>
<dbReference type="Proteomes" id="UP000244016">
    <property type="component" value="Unassembled WGS sequence"/>
</dbReference>
<dbReference type="PIRSF" id="PIRSF001296">
    <property type="entry name" value="K_ATPase_KdpC"/>
    <property type="match status" value="1"/>
</dbReference>
<evidence type="ECO:0000256" key="10">
    <source>
        <dbReference type="ARBA" id="ARBA00023136"/>
    </source>
</evidence>
<dbReference type="InterPro" id="IPR003820">
    <property type="entry name" value="KdpC"/>
</dbReference>
<comment type="subunit">
    <text evidence="11">The system is composed of three essential subunits: KdpA, KdpB and KdpC.</text>
</comment>
<keyword evidence="5 11" id="KW-0547">Nucleotide-binding</keyword>
<evidence type="ECO:0000256" key="5">
    <source>
        <dbReference type="ARBA" id="ARBA00022741"/>
    </source>
</evidence>
<keyword evidence="2 11" id="KW-1003">Cell membrane</keyword>
<proteinExistence type="inferred from homology"/>
<dbReference type="EMBL" id="PEBW01000006">
    <property type="protein sequence ID" value="PTQ51184.1"/>
    <property type="molecule type" value="Genomic_DNA"/>
</dbReference>
<keyword evidence="3 11" id="KW-0633">Potassium transport</keyword>
<keyword evidence="9 11" id="KW-0406">Ion transport</keyword>
<dbReference type="Pfam" id="PF02669">
    <property type="entry name" value="KdpC"/>
    <property type="match status" value="1"/>
</dbReference>
<comment type="subcellular location">
    <subcellularLocation>
        <location evidence="11">Cell membrane</location>
        <topology evidence="11">Single-pass membrane protein</topology>
    </subcellularLocation>
</comment>
<organism evidence="12 13">
    <name type="scientific">Brockia lithotrophica</name>
    <dbReference type="NCBI Taxonomy" id="933949"/>
    <lineage>
        <taxon>Bacteria</taxon>
        <taxon>Bacillati</taxon>
        <taxon>Bacillota</taxon>
        <taxon>Bacilli</taxon>
        <taxon>Bacillales</taxon>
        <taxon>Bacillales Family X. Incertae Sedis</taxon>
        <taxon>Brockia</taxon>
    </lineage>
</organism>
<protein>
    <recommendedName>
        <fullName evidence="11">Potassium-transporting ATPase KdpC subunit</fullName>
    </recommendedName>
    <alternativeName>
        <fullName evidence="11">ATP phosphohydrolase [potassium-transporting] C chain</fullName>
    </alternativeName>
    <alternativeName>
        <fullName evidence="11">Potassium-binding and translocating subunit C</fullName>
    </alternativeName>
    <alternativeName>
        <fullName evidence="11">Potassium-translocating ATPase C chain</fullName>
    </alternativeName>
</protein>
<dbReference type="GO" id="GO:0008556">
    <property type="term" value="F:P-type potassium transmembrane transporter activity"/>
    <property type="evidence" value="ECO:0007669"/>
    <property type="project" value="InterPro"/>
</dbReference>
<evidence type="ECO:0000256" key="11">
    <source>
        <dbReference type="HAMAP-Rule" id="MF_00276"/>
    </source>
</evidence>
<evidence type="ECO:0000256" key="7">
    <source>
        <dbReference type="ARBA" id="ARBA00022958"/>
    </source>
</evidence>
<comment type="caution">
    <text evidence="12">The sequence shown here is derived from an EMBL/GenBank/DDBJ whole genome shotgun (WGS) entry which is preliminary data.</text>
</comment>
<evidence type="ECO:0000256" key="3">
    <source>
        <dbReference type="ARBA" id="ARBA00022538"/>
    </source>
</evidence>
<name>A0A2T5G4T0_9BACL</name>
<evidence type="ECO:0000256" key="4">
    <source>
        <dbReference type="ARBA" id="ARBA00022692"/>
    </source>
</evidence>
<evidence type="ECO:0000313" key="12">
    <source>
        <dbReference type="EMBL" id="PTQ51184.1"/>
    </source>
</evidence>
<keyword evidence="7 11" id="KW-0630">Potassium</keyword>
<evidence type="ECO:0000256" key="6">
    <source>
        <dbReference type="ARBA" id="ARBA00022840"/>
    </source>
</evidence>
<dbReference type="GO" id="GO:0005524">
    <property type="term" value="F:ATP binding"/>
    <property type="evidence" value="ECO:0007669"/>
    <property type="project" value="UniProtKB-UniRule"/>
</dbReference>
<dbReference type="HAMAP" id="MF_00276">
    <property type="entry name" value="KdpC"/>
    <property type="match status" value="1"/>
</dbReference>
<gene>
    <name evidence="11" type="primary">kdpC</name>
    <name evidence="12" type="ORF">BLITH_0010</name>
</gene>
<dbReference type="NCBIfam" id="TIGR00681">
    <property type="entry name" value="kdpC"/>
    <property type="match status" value="1"/>
</dbReference>
<evidence type="ECO:0000256" key="9">
    <source>
        <dbReference type="ARBA" id="ARBA00023065"/>
    </source>
</evidence>
<accession>A0A2T5G4T0</accession>